<dbReference type="EMBL" id="MT631274">
    <property type="protein sequence ID" value="QNO47778.1"/>
    <property type="molecule type" value="Genomic_DNA"/>
</dbReference>
<dbReference type="AlphaFoldDB" id="A0A7G9YIE4"/>
<name>A0A7G9YIE4_9EURY</name>
<gene>
    <name evidence="1" type="ORF">FMEMAFBA_00036</name>
</gene>
<dbReference type="Pfam" id="PF12441">
    <property type="entry name" value="CopG_antitoxin"/>
    <property type="match status" value="1"/>
</dbReference>
<evidence type="ECO:0008006" key="2">
    <source>
        <dbReference type="Google" id="ProtNLM"/>
    </source>
</evidence>
<dbReference type="InterPro" id="IPR022148">
    <property type="entry name" value="CopG_antitoxin"/>
</dbReference>
<protein>
    <recommendedName>
        <fullName evidence="2">CopG antitoxin of type II toxin-antitoxin system</fullName>
    </recommendedName>
</protein>
<accession>A0A7G9YIE4</accession>
<sequence length="95" mass="10867">MPESKKQTTQRDLDPLPEDFDSLEEFAAFWDTHSTADYEGQMDDVDVHIDIRSSKVYCAVAKDLLAQLRTHARRQGVSTETLINLWLREKATKAA</sequence>
<organism evidence="1">
    <name type="scientific">Candidatus Methanogaster sp. ANME-2c ERB4</name>
    <dbReference type="NCBI Taxonomy" id="2759911"/>
    <lineage>
        <taxon>Archaea</taxon>
        <taxon>Methanobacteriati</taxon>
        <taxon>Methanobacteriota</taxon>
        <taxon>Stenosarchaea group</taxon>
        <taxon>Methanomicrobia</taxon>
        <taxon>Methanosarcinales</taxon>
        <taxon>ANME-2 cluster</taxon>
        <taxon>Candidatus Methanogasteraceae</taxon>
        <taxon>Candidatus Methanogaster</taxon>
    </lineage>
</organism>
<proteinExistence type="predicted"/>
<reference evidence="1" key="1">
    <citation type="submission" date="2020-06" db="EMBL/GenBank/DDBJ databases">
        <title>Unique genomic features of the anaerobic methanotrophic archaea.</title>
        <authorList>
            <person name="Chadwick G.L."/>
            <person name="Skennerton C.T."/>
            <person name="Laso-Perez R."/>
            <person name="Leu A.O."/>
            <person name="Speth D.R."/>
            <person name="Yu H."/>
            <person name="Morgan-Lang C."/>
            <person name="Hatzenpichler R."/>
            <person name="Goudeau D."/>
            <person name="Malmstrom R."/>
            <person name="Brazelton W.J."/>
            <person name="Woyke T."/>
            <person name="Hallam S.J."/>
            <person name="Tyson G.W."/>
            <person name="Wegener G."/>
            <person name="Boetius A."/>
            <person name="Orphan V."/>
        </authorList>
    </citation>
    <scope>NUCLEOTIDE SEQUENCE</scope>
</reference>
<evidence type="ECO:0000313" key="1">
    <source>
        <dbReference type="EMBL" id="QNO47778.1"/>
    </source>
</evidence>